<dbReference type="GO" id="GO:0016887">
    <property type="term" value="F:ATP hydrolysis activity"/>
    <property type="evidence" value="ECO:0007669"/>
    <property type="project" value="InterPro"/>
</dbReference>
<evidence type="ECO:0000313" key="6">
    <source>
        <dbReference type="EMBL" id="AXQ79392.1"/>
    </source>
</evidence>
<dbReference type="EMBL" id="QVQY01000047">
    <property type="protein sequence ID" value="RFU50087.1"/>
    <property type="molecule type" value="Genomic_DNA"/>
</dbReference>
<dbReference type="AlphaFoldDB" id="A0A372KIZ7"/>
<dbReference type="PROSITE" id="PS00211">
    <property type="entry name" value="ABC_TRANSPORTER_1"/>
    <property type="match status" value="1"/>
</dbReference>
<evidence type="ECO:0000256" key="1">
    <source>
        <dbReference type="ARBA" id="ARBA00005417"/>
    </source>
</evidence>
<evidence type="ECO:0000256" key="2">
    <source>
        <dbReference type="ARBA" id="ARBA00022448"/>
    </source>
</evidence>
<dbReference type="KEGG" id="schj:DDV21_010040"/>
<keyword evidence="3" id="KW-0547">Nucleotide-binding</keyword>
<sequence>MLIETQNITKQYGDKTVVSQLNVQIPKGSLVAYLGTNGAGKSTTIKMLTGLTKPTSGRIVSATGIKIGIVFQDSVLDSELTVEANLNHRAGLYRGLDQVWLRDLFKLTGLQGLLSQKYGKLSGGQRRRVDIARALLNKPDLLFLDEPTTGLDVQTRQMIWELLYRLKQEQGLTIFLTTHYLEEAENAEVTYVIDKGKILAQGKASDLIQQYAKNQLRLFLKEKRLAADLPYTMTETAFGYTAEGLTSQEALEVLESCKAVLDDFDFKRGTINEAFVAITGREIS</sequence>
<protein>
    <submittedName>
        <fullName evidence="8">ABC transporter ATP-binding protein</fullName>
    </submittedName>
</protein>
<comment type="similarity">
    <text evidence="1">Belongs to the ABC transporter superfamily.</text>
</comment>
<dbReference type="SUPFAM" id="SSF52540">
    <property type="entry name" value="P-loop containing nucleoside triphosphate hydrolases"/>
    <property type="match status" value="1"/>
</dbReference>
<dbReference type="Proteomes" id="UP000262901">
    <property type="component" value="Unassembled WGS sequence"/>
</dbReference>
<evidence type="ECO:0000313" key="9">
    <source>
        <dbReference type="Proteomes" id="UP000246115"/>
    </source>
</evidence>
<reference evidence="7 11" key="1">
    <citation type="submission" date="2018-08" db="EMBL/GenBank/DDBJ databases">
        <title>Draft genome of Streptococcus sp .nov. Z2.</title>
        <authorList>
            <person name="Tian Z."/>
        </authorList>
    </citation>
    <scope>NUCLEOTIDE SEQUENCE [LARGE SCALE GENOMIC DNA]</scope>
    <source>
        <strain evidence="7 11">Z2</strain>
    </source>
</reference>
<keyword evidence="2" id="KW-0813">Transport</keyword>
<reference evidence="9" key="3">
    <citation type="submission" date="2018-08" db="EMBL/GenBank/DDBJ databases">
        <title>Streptococcus chenjunshii sp. nov., isolated from stools sample of the Tibetan antelope in the Qinghai-Tibet plateau, China.</title>
        <authorList>
            <person name="Tian Z."/>
        </authorList>
    </citation>
    <scope>NUCLEOTIDE SEQUENCE [LARGE SCALE GENOMIC DNA]</scope>
    <source>
        <strain evidence="9">Z15</strain>
    </source>
</reference>
<dbReference type="Gene3D" id="3.40.50.300">
    <property type="entry name" value="P-loop containing nucleotide triphosphate hydrolases"/>
    <property type="match status" value="1"/>
</dbReference>
<evidence type="ECO:0000256" key="3">
    <source>
        <dbReference type="ARBA" id="ARBA00022741"/>
    </source>
</evidence>
<dbReference type="EMBL" id="QVQZ01000047">
    <property type="protein sequence ID" value="RFU52249.1"/>
    <property type="molecule type" value="Genomic_DNA"/>
</dbReference>
<name>A0A372KIZ7_9STRE</name>
<evidence type="ECO:0000313" key="10">
    <source>
        <dbReference type="Proteomes" id="UP000262901"/>
    </source>
</evidence>
<keyword evidence="4 8" id="KW-0067">ATP-binding</keyword>
<reference evidence="6" key="4">
    <citation type="journal article" date="2019" name="Int. J. Syst. Evol. Microbiol.">
        <title>Streptococcus chenjunshii sp. nov. isolated from feces of Tibetan antelopes.</title>
        <authorList>
            <person name="Tian Z."/>
            <person name="Lu S."/>
            <person name="Jin D."/>
            <person name="Yang J."/>
            <person name="Pu J."/>
            <person name="Lai X.H."/>
            <person name="Bai X.N."/>
            <person name="Wu X.M."/>
            <person name="Li J."/>
            <person name="Wang S."/>
            <person name="Xu J."/>
        </authorList>
    </citation>
    <scope>NUCLEOTIDE SEQUENCE</scope>
    <source>
        <strain evidence="6">Z15</strain>
    </source>
</reference>
<dbReference type="InterPro" id="IPR050763">
    <property type="entry name" value="ABC_transporter_ATP-binding"/>
</dbReference>
<dbReference type="OrthoDB" id="9804819at2"/>
<evidence type="ECO:0000256" key="4">
    <source>
        <dbReference type="ARBA" id="ARBA00022840"/>
    </source>
</evidence>
<evidence type="ECO:0000259" key="5">
    <source>
        <dbReference type="PROSITE" id="PS50893"/>
    </source>
</evidence>
<evidence type="ECO:0000313" key="8">
    <source>
        <dbReference type="EMBL" id="RFU52249.1"/>
    </source>
</evidence>
<dbReference type="RefSeq" id="WP_116879089.1">
    <property type="nucleotide sequence ID" value="NZ_CP031733.1"/>
</dbReference>
<proteinExistence type="inferred from homology"/>
<reference evidence="8 10" key="2">
    <citation type="submission" date="2018-08" db="EMBL/GenBank/DDBJ databases">
        <title>Draft genome of Streptococcus sp. nov. Z1.</title>
        <authorList>
            <person name="Tian Z."/>
        </authorList>
    </citation>
    <scope>NUCLEOTIDE SEQUENCE [LARGE SCALE GENOMIC DNA]</scope>
    <source>
        <strain evidence="8">Z1</strain>
        <strain evidence="10">Z1(2018)</strain>
    </source>
</reference>
<dbReference type="PANTHER" id="PTHR42711:SF5">
    <property type="entry name" value="ABC TRANSPORTER ATP-BINDING PROTEIN NATA"/>
    <property type="match status" value="1"/>
</dbReference>
<accession>A0A346NEE7</accession>
<dbReference type="InterPro" id="IPR003439">
    <property type="entry name" value="ABC_transporter-like_ATP-bd"/>
</dbReference>
<dbReference type="EMBL" id="CP031733">
    <property type="protein sequence ID" value="AXQ79392.1"/>
    <property type="molecule type" value="Genomic_DNA"/>
</dbReference>
<evidence type="ECO:0000313" key="7">
    <source>
        <dbReference type="EMBL" id="RFU50087.1"/>
    </source>
</evidence>
<dbReference type="GO" id="GO:0005524">
    <property type="term" value="F:ATP binding"/>
    <property type="evidence" value="ECO:0007669"/>
    <property type="project" value="UniProtKB-KW"/>
</dbReference>
<evidence type="ECO:0000313" key="11">
    <source>
        <dbReference type="Proteomes" id="UP000264056"/>
    </source>
</evidence>
<dbReference type="InterPro" id="IPR003593">
    <property type="entry name" value="AAA+_ATPase"/>
</dbReference>
<dbReference type="Proteomes" id="UP000264056">
    <property type="component" value="Unassembled WGS sequence"/>
</dbReference>
<accession>A0A372KIZ7</accession>
<dbReference type="InterPro" id="IPR017871">
    <property type="entry name" value="ABC_transporter-like_CS"/>
</dbReference>
<feature type="domain" description="ABC transporter" evidence="5">
    <location>
        <begin position="3"/>
        <end position="220"/>
    </location>
</feature>
<gene>
    <name evidence="6" type="ORF">DDV21_010040</name>
    <name evidence="7" type="ORF">DDV22_10515</name>
    <name evidence="8" type="ORF">DDV23_10690</name>
</gene>
<dbReference type="InterPro" id="IPR027417">
    <property type="entry name" value="P-loop_NTPase"/>
</dbReference>
<organism evidence="8 10">
    <name type="scientific">Streptococcus chenjunshii</name>
    <dbReference type="NCBI Taxonomy" id="2173853"/>
    <lineage>
        <taxon>Bacteria</taxon>
        <taxon>Bacillati</taxon>
        <taxon>Bacillota</taxon>
        <taxon>Bacilli</taxon>
        <taxon>Lactobacillales</taxon>
        <taxon>Streptococcaceae</taxon>
        <taxon>Streptococcus</taxon>
    </lineage>
</organism>
<dbReference type="SMART" id="SM00382">
    <property type="entry name" value="AAA"/>
    <property type="match status" value="1"/>
</dbReference>
<dbReference type="PROSITE" id="PS50893">
    <property type="entry name" value="ABC_TRANSPORTER_2"/>
    <property type="match status" value="1"/>
</dbReference>
<dbReference type="Proteomes" id="UP000246115">
    <property type="component" value="Chromosome"/>
</dbReference>
<keyword evidence="11" id="KW-1185">Reference proteome</keyword>
<dbReference type="Pfam" id="PF00005">
    <property type="entry name" value="ABC_tran"/>
    <property type="match status" value="1"/>
</dbReference>
<dbReference type="PANTHER" id="PTHR42711">
    <property type="entry name" value="ABC TRANSPORTER ATP-BINDING PROTEIN"/>
    <property type="match status" value="1"/>
</dbReference>